<name>A0A183HGX4_9BILA</name>
<dbReference type="WBParaSite" id="OFLC_0000673501-mRNA-1">
    <property type="protein sequence ID" value="OFLC_0000673501-mRNA-1"/>
    <property type="gene ID" value="OFLC_0000673501"/>
</dbReference>
<sequence>MCNVTRRQTYAHADKCTAYVHIDACLAFWAGDMNGYLEKEFMLGSISFDWNGLGQMRKNFILIPSHISFLRITIPNIVRATYLLFLAHRTEFDLVLTHQTGFDLA</sequence>
<keyword evidence="2" id="KW-1185">Reference proteome</keyword>
<gene>
    <name evidence="1" type="ORF">OFLC_LOCUS6736</name>
</gene>
<evidence type="ECO:0000313" key="2">
    <source>
        <dbReference type="Proteomes" id="UP000267606"/>
    </source>
</evidence>
<reference evidence="1 2" key="2">
    <citation type="submission" date="2018-11" db="EMBL/GenBank/DDBJ databases">
        <authorList>
            <consortium name="Pathogen Informatics"/>
        </authorList>
    </citation>
    <scope>NUCLEOTIDE SEQUENCE [LARGE SCALE GENOMIC DNA]</scope>
</reference>
<dbReference type="EMBL" id="UZAJ01006583">
    <property type="protein sequence ID" value="VDO47745.1"/>
    <property type="molecule type" value="Genomic_DNA"/>
</dbReference>
<evidence type="ECO:0000313" key="1">
    <source>
        <dbReference type="EMBL" id="VDO47745.1"/>
    </source>
</evidence>
<evidence type="ECO:0000313" key="3">
    <source>
        <dbReference type="WBParaSite" id="OFLC_0000673501-mRNA-1"/>
    </source>
</evidence>
<protein>
    <submittedName>
        <fullName evidence="1 3">Uncharacterized protein</fullName>
    </submittedName>
</protein>
<dbReference type="AlphaFoldDB" id="A0A183HGX4"/>
<accession>A0A183HGX4</accession>
<proteinExistence type="predicted"/>
<organism evidence="3">
    <name type="scientific">Onchocerca flexuosa</name>
    <dbReference type="NCBI Taxonomy" id="387005"/>
    <lineage>
        <taxon>Eukaryota</taxon>
        <taxon>Metazoa</taxon>
        <taxon>Ecdysozoa</taxon>
        <taxon>Nematoda</taxon>
        <taxon>Chromadorea</taxon>
        <taxon>Rhabditida</taxon>
        <taxon>Spirurina</taxon>
        <taxon>Spiruromorpha</taxon>
        <taxon>Filarioidea</taxon>
        <taxon>Onchocercidae</taxon>
        <taxon>Onchocerca</taxon>
    </lineage>
</organism>
<dbReference type="Proteomes" id="UP000267606">
    <property type="component" value="Unassembled WGS sequence"/>
</dbReference>
<reference evidence="3" key="1">
    <citation type="submission" date="2016-06" db="UniProtKB">
        <authorList>
            <consortium name="WormBaseParasite"/>
        </authorList>
    </citation>
    <scope>IDENTIFICATION</scope>
</reference>